<dbReference type="Gene3D" id="3.40.390.10">
    <property type="entry name" value="Collagenase (Catalytic Domain)"/>
    <property type="match status" value="1"/>
</dbReference>
<dbReference type="InterPro" id="IPR047792">
    <property type="entry name" value="Hvo_1808-like"/>
</dbReference>
<evidence type="ECO:0000259" key="3">
    <source>
        <dbReference type="Pfam" id="PF18204"/>
    </source>
</evidence>
<dbReference type="InterPro" id="IPR026371">
    <property type="entry name" value="PGF_CTERM"/>
</dbReference>
<organism evidence="4 5">
    <name type="scientific">Halorubrum vacuolatum</name>
    <name type="common">Natronobacterium vacuolatum</name>
    <dbReference type="NCBI Taxonomy" id="63740"/>
    <lineage>
        <taxon>Archaea</taxon>
        <taxon>Methanobacteriati</taxon>
        <taxon>Methanobacteriota</taxon>
        <taxon>Stenosarchaea group</taxon>
        <taxon>Halobacteria</taxon>
        <taxon>Halobacteriales</taxon>
        <taxon>Haloferacaceae</taxon>
        <taxon>Halorubrum</taxon>
    </lineage>
</organism>
<dbReference type="NCBIfam" id="TIGR04126">
    <property type="entry name" value="PGF_CTERM"/>
    <property type="match status" value="1"/>
</dbReference>
<dbReference type="GO" id="GO:0030115">
    <property type="term" value="C:S-layer"/>
    <property type="evidence" value="ECO:0007669"/>
    <property type="project" value="UniProtKB-SubCell"/>
</dbReference>
<feature type="domain" description="PGF-CTERM archaeal protein-sorting signal" evidence="3">
    <location>
        <begin position="523"/>
        <end position="544"/>
    </location>
</feature>
<dbReference type="GO" id="GO:0005886">
    <property type="term" value="C:plasma membrane"/>
    <property type="evidence" value="ECO:0007669"/>
    <property type="project" value="UniProtKB-SubCell"/>
</dbReference>
<evidence type="ECO:0000256" key="2">
    <source>
        <dbReference type="SAM" id="MobiDB-lite"/>
    </source>
</evidence>
<name>A0A238VTF4_HALVU</name>
<dbReference type="InterPro" id="IPR024079">
    <property type="entry name" value="MetalloPept_cat_dom_sf"/>
</dbReference>
<evidence type="ECO:0000313" key="5">
    <source>
        <dbReference type="Proteomes" id="UP000198397"/>
    </source>
</evidence>
<feature type="region of interest" description="Disordered" evidence="2">
    <location>
        <begin position="478"/>
        <end position="521"/>
    </location>
</feature>
<dbReference type="Proteomes" id="UP000198397">
    <property type="component" value="Unassembled WGS sequence"/>
</dbReference>
<keyword evidence="1" id="KW-0732">Signal</keyword>
<accession>A0A238VTF4</accession>
<keyword evidence="5" id="KW-1185">Reference proteome</keyword>
<feature type="compositionally biased region" description="Acidic residues" evidence="2">
    <location>
        <begin position="491"/>
        <end position="501"/>
    </location>
</feature>
<dbReference type="Pfam" id="PF18204">
    <property type="entry name" value="PGF-CTERM"/>
    <property type="match status" value="1"/>
</dbReference>
<dbReference type="NCBIfam" id="NF038145">
    <property type="entry name" value="Hvo_1808_fam"/>
    <property type="match status" value="1"/>
</dbReference>
<feature type="compositionally biased region" description="Acidic residues" evidence="2">
    <location>
        <begin position="511"/>
        <end position="520"/>
    </location>
</feature>
<dbReference type="RefSeq" id="WP_245809910.1">
    <property type="nucleotide sequence ID" value="NZ_FZNQ01000004.1"/>
</dbReference>
<evidence type="ECO:0000256" key="1">
    <source>
        <dbReference type="ARBA" id="ARBA00022729"/>
    </source>
</evidence>
<reference evidence="4 5" key="1">
    <citation type="submission" date="2017-06" db="EMBL/GenBank/DDBJ databases">
        <authorList>
            <person name="Kim H.J."/>
            <person name="Triplett B.A."/>
        </authorList>
    </citation>
    <scope>NUCLEOTIDE SEQUENCE [LARGE SCALE GENOMIC DNA]</scope>
    <source>
        <strain evidence="4 5">DSM 8800</strain>
    </source>
</reference>
<protein>
    <submittedName>
        <fullName evidence="4">PGF-CTERM protein</fullName>
    </submittedName>
</protein>
<proteinExistence type="predicted"/>
<gene>
    <name evidence="4" type="ORF">SAMN06264855_10457</name>
</gene>
<dbReference type="EMBL" id="FZNQ01000004">
    <property type="protein sequence ID" value="SNR37595.1"/>
    <property type="molecule type" value="Genomic_DNA"/>
</dbReference>
<dbReference type="AlphaFoldDB" id="A0A238VTF4"/>
<evidence type="ECO:0000313" key="4">
    <source>
        <dbReference type="EMBL" id="SNR37595.1"/>
    </source>
</evidence>
<sequence length="548" mass="59701">MGRIRSPSGTLPAVLVFLLVALTALTLSTAGVGAATAPVVDAAECTDGSENELVGCWNGIHHTADPDGDLGIDQADGLSDEELADLTSLKMARVEAIRERPFEAEVAVDVLTREEFADQRTETDRDPEFDRWNDQVWKALFVIGEDESSGEVIDEVFSGAVAGFYSPADDRIVIVVDDDENVQVSPSTLLHELGHAMQDQYDDLSDERFTGETQDADLGIDGAVEGEVVYMEEVYAERCADEWACTPEPSGTGGGGGEENLGVLLTVLQPYSDGAPYVDELIEADGWEAVDDLMADPPETTRETIHREPFEPTPIDLNDTAEEGWERYDEQGVNGSDTVGEASMFVSLWYQSSTYDAGVMAHDDLFPSEDAHPYQTYNYSHPATNGWANDVLYPYRNDEGDEERDGYVWRIEWESGADAERFHEAYLQILDAHDADHRPDGIYEVADGDFRGAYGIERNDTTLTITHALAPDEVFEIRPDLDPTDTPANVEPDDSFDEPIGDDLGGVDPDGSPEADDVGDDAPGFGVLVALAAVLSAATLLARRSRTI</sequence>
<dbReference type="GO" id="GO:0008237">
    <property type="term" value="F:metallopeptidase activity"/>
    <property type="evidence" value="ECO:0007669"/>
    <property type="project" value="InterPro"/>
</dbReference>